<dbReference type="RefSeq" id="WP_382269671.1">
    <property type="nucleotide sequence ID" value="NZ_JBHTBU010000001.1"/>
</dbReference>
<keyword evidence="2" id="KW-1185">Reference proteome</keyword>
<reference evidence="2" key="1">
    <citation type="journal article" date="2019" name="Int. J. Syst. Evol. Microbiol.">
        <title>The Global Catalogue of Microorganisms (GCM) 10K type strain sequencing project: providing services to taxonomists for standard genome sequencing and annotation.</title>
        <authorList>
            <consortium name="The Broad Institute Genomics Platform"/>
            <consortium name="The Broad Institute Genome Sequencing Center for Infectious Disease"/>
            <person name="Wu L."/>
            <person name="Ma J."/>
        </authorList>
    </citation>
    <scope>NUCLEOTIDE SEQUENCE [LARGE SCALE GENOMIC DNA]</scope>
    <source>
        <strain evidence="2">KACC 12508</strain>
    </source>
</reference>
<sequence>MKDVTNWVLVGKFCELKGYSDDAVRAKIKRGEWEKDKLWRKAPDNRIVIDVNAVNQWMGGSNV</sequence>
<protein>
    <submittedName>
        <fullName evidence="1">Excisionase</fullName>
    </submittedName>
</protein>
<gene>
    <name evidence="1" type="ORF">ACFQPC_00255</name>
</gene>
<name>A0ABW2I618_9BURK</name>
<dbReference type="EMBL" id="JBHTBU010000001">
    <property type="protein sequence ID" value="MFC7286457.1"/>
    <property type="molecule type" value="Genomic_DNA"/>
</dbReference>
<comment type="caution">
    <text evidence="1">The sequence shown here is derived from an EMBL/GenBank/DDBJ whole genome shotgun (WGS) entry which is preliminary data.</text>
</comment>
<proteinExistence type="predicted"/>
<dbReference type="Proteomes" id="UP001596542">
    <property type="component" value="Unassembled WGS sequence"/>
</dbReference>
<evidence type="ECO:0000313" key="2">
    <source>
        <dbReference type="Proteomes" id="UP001596542"/>
    </source>
</evidence>
<evidence type="ECO:0000313" key="1">
    <source>
        <dbReference type="EMBL" id="MFC7286457.1"/>
    </source>
</evidence>
<accession>A0ABW2I618</accession>
<organism evidence="1 2">
    <name type="scientific">Herminiimonas glaciei</name>
    <dbReference type="NCBI Taxonomy" id="523788"/>
    <lineage>
        <taxon>Bacteria</taxon>
        <taxon>Pseudomonadati</taxon>
        <taxon>Pseudomonadota</taxon>
        <taxon>Betaproteobacteria</taxon>
        <taxon>Burkholderiales</taxon>
        <taxon>Oxalobacteraceae</taxon>
        <taxon>Herminiimonas</taxon>
    </lineage>
</organism>